<dbReference type="Proteomes" id="UP000015453">
    <property type="component" value="Unassembled WGS sequence"/>
</dbReference>
<evidence type="ECO:0000313" key="11">
    <source>
        <dbReference type="EMBL" id="EPS70289.1"/>
    </source>
</evidence>
<dbReference type="OrthoDB" id="6513042at2759"/>
<evidence type="ECO:0000256" key="9">
    <source>
        <dbReference type="RuleBase" id="RU363098"/>
    </source>
</evidence>
<dbReference type="Pfam" id="PF26253">
    <property type="entry name" value="RdRP_head"/>
    <property type="match status" value="1"/>
</dbReference>
<dbReference type="InterPro" id="IPR058752">
    <property type="entry name" value="RDRP_C_head"/>
</dbReference>
<evidence type="ECO:0000256" key="4">
    <source>
        <dbReference type="ARBA" id="ARBA00022695"/>
    </source>
</evidence>
<gene>
    <name evidence="11" type="ORF">M569_04468</name>
</gene>
<evidence type="ECO:0000256" key="3">
    <source>
        <dbReference type="ARBA" id="ARBA00022679"/>
    </source>
</evidence>
<evidence type="ECO:0000256" key="7">
    <source>
        <dbReference type="ARBA" id="ARBA00048744"/>
    </source>
</evidence>
<name>S8CSK9_9LAMI</name>
<dbReference type="CDD" id="cd00590">
    <property type="entry name" value="RRM_SF"/>
    <property type="match status" value="1"/>
</dbReference>
<proteinExistence type="inferred from homology"/>
<comment type="catalytic activity">
    <reaction evidence="7 9">
        <text>RNA(n) + a ribonucleoside 5'-triphosphate = RNA(n+1) + diphosphate</text>
        <dbReference type="Rhea" id="RHEA:21248"/>
        <dbReference type="Rhea" id="RHEA-COMP:14527"/>
        <dbReference type="Rhea" id="RHEA-COMP:17342"/>
        <dbReference type="ChEBI" id="CHEBI:33019"/>
        <dbReference type="ChEBI" id="CHEBI:61557"/>
        <dbReference type="ChEBI" id="CHEBI:140395"/>
        <dbReference type="EC" id="2.7.7.48"/>
    </reaction>
</comment>
<dbReference type="SUPFAM" id="SSF54928">
    <property type="entry name" value="RNA-binding domain, RBD"/>
    <property type="match status" value="1"/>
</dbReference>
<evidence type="ECO:0000256" key="6">
    <source>
        <dbReference type="ARBA" id="ARBA00023158"/>
    </source>
</evidence>
<dbReference type="InterPro" id="IPR057596">
    <property type="entry name" value="RDRP_core"/>
</dbReference>
<evidence type="ECO:0000256" key="2">
    <source>
        <dbReference type="ARBA" id="ARBA00022484"/>
    </source>
</evidence>
<sequence length="1095" mass="125433">MGLTVMIFGFPSRVPADSVKQLVERYTGQGTVVALKVEASKSGPRAYAVVQFLDARSAEMIVHAQNSLYYGSSYLKVRYSDKELVRNPATNLQLIDQVTLHFGCQISGNKFSVLWSCSDVTVKFGTQLKTISFILFDGLYNYMLQLSYKSIWKTVLYNPSSGRRKLLIQLFGAPRISKKVEGSPYSYYNVYTEDQWVRTTDFTRAALIGQSSGLCLEFPHGSRLPRFRDDFVYFKEKEEEFHLQEGYSFSQNSVLAPIVGPPRGLSLPYNIVFKICSLVQMGCIPGPELDANFYRMVNPQLVDIRYIEHALEKIFYLKECCYDPVKWLESQYRRYQTSKPSSPTISLEGGLVYVRRVQITPSRVYFTGPEINVSNRVLRQYKDRIDDFLRVSFVDEDWDKLFSLTLSSKTEIGKTRIYERILSVLREGIRIGDKRFDFLAFSSSQLRENSLWMFAPSNGVTADDIRKWMGDFRSIRNVAKYAARLGQSFGSSTETLTVQRDEYLLIPDITRQTGDKTYTFSDGIGKISADFARRVAAKCRFTHRVPSAFQIRYGGFKGVVAVDPSSNMKLSLRPSMKKYESDNTKLDVLSWSKYLPCFLNRQIITLLSTLGVEDRVFLKKQREAVAQLDEILVDPLRAQEVLDLMAPGENSHILKEMLKCGYKPDEEPFLSMMLRAFRSSKLLDLRTKSRIFVPEARQLMGCLDETGTLEYGEVFVQISGSRQRQFFFDGPAVGTVNDYNSVVSGTVFVAKNPCLHPGDIRVVKAVDVPILHHMVDCLVFPQKGHRPLPDECSGSDLDGDIYFVCWDTDLFPLQQDPPMDYDPAPTTRLDHDVTMQEVQKYFTDYIVNDTLGVIANAHTAFADRERAKARSPPCLELAKLFSVAVDFPKTGVPANIPYNLRVKEFPDFMEKSDRVSYQSENVLGKLYREVRDIEPLSITAFTRDVAERSYDPDLEIPGYEDYVEEAHSYKDEYDYKLGNLMDYYGVKTEAEMLTGGILKMSKTFDRRKDAEAVADAVRALRNEARSWFRAEDDDAYAKASAWYHVTYHPDYWGCYNEGLRRDHFISFPWCVHDKLIKIKRDSVRSQGLASRFRRF</sequence>
<dbReference type="GO" id="GO:0003723">
    <property type="term" value="F:RNA binding"/>
    <property type="evidence" value="ECO:0007669"/>
    <property type="project" value="UniProtKB-UniRule"/>
</dbReference>
<dbReference type="InterPro" id="IPR057590">
    <property type="entry name" value="PH_RDR1/2-like"/>
</dbReference>
<evidence type="ECO:0000313" key="12">
    <source>
        <dbReference type="Proteomes" id="UP000015453"/>
    </source>
</evidence>
<dbReference type="Pfam" id="PF24823">
    <property type="entry name" value="PH_RDR2"/>
    <property type="match status" value="1"/>
</dbReference>
<keyword evidence="6 9" id="KW-0943">RNA-mediated gene silencing</keyword>
<feature type="non-terminal residue" evidence="11">
    <location>
        <position position="1095"/>
    </location>
</feature>
<evidence type="ECO:0000256" key="1">
    <source>
        <dbReference type="ARBA" id="ARBA00005762"/>
    </source>
</evidence>
<dbReference type="GO" id="GO:0003968">
    <property type="term" value="F:RNA-directed RNA polymerase activity"/>
    <property type="evidence" value="ECO:0007669"/>
    <property type="project" value="UniProtKB-KW"/>
</dbReference>
<evidence type="ECO:0000256" key="5">
    <source>
        <dbReference type="ARBA" id="ARBA00022884"/>
    </source>
</evidence>
<comment type="function">
    <text evidence="9">Probably involved in the RNA silencing pathway and required for the generation of small interfering RNAs (siRNAs).</text>
</comment>
<keyword evidence="2 9" id="KW-0696">RNA-directed RNA polymerase</keyword>
<dbReference type="InterPro" id="IPR012677">
    <property type="entry name" value="Nucleotide-bd_a/b_plait_sf"/>
</dbReference>
<keyword evidence="4 9" id="KW-0548">Nucleotidyltransferase</keyword>
<comment type="caution">
    <text evidence="11">The sequence shown here is derived from an EMBL/GenBank/DDBJ whole genome shotgun (WGS) entry which is preliminary data.</text>
</comment>
<evidence type="ECO:0000256" key="8">
    <source>
        <dbReference type="PROSITE-ProRule" id="PRU00176"/>
    </source>
</evidence>
<dbReference type="InterPro" id="IPR000504">
    <property type="entry name" value="RRM_dom"/>
</dbReference>
<dbReference type="PROSITE" id="PS50102">
    <property type="entry name" value="RRM"/>
    <property type="match status" value="1"/>
</dbReference>
<organism evidence="11 12">
    <name type="scientific">Genlisea aurea</name>
    <dbReference type="NCBI Taxonomy" id="192259"/>
    <lineage>
        <taxon>Eukaryota</taxon>
        <taxon>Viridiplantae</taxon>
        <taxon>Streptophyta</taxon>
        <taxon>Embryophyta</taxon>
        <taxon>Tracheophyta</taxon>
        <taxon>Spermatophyta</taxon>
        <taxon>Magnoliopsida</taxon>
        <taxon>eudicotyledons</taxon>
        <taxon>Gunneridae</taxon>
        <taxon>Pentapetalae</taxon>
        <taxon>asterids</taxon>
        <taxon>lamiids</taxon>
        <taxon>Lamiales</taxon>
        <taxon>Lentibulariaceae</taxon>
        <taxon>Genlisea</taxon>
    </lineage>
</organism>
<dbReference type="InterPro" id="IPR058751">
    <property type="entry name" value="RDRP_helical"/>
</dbReference>
<evidence type="ECO:0000259" key="10">
    <source>
        <dbReference type="PROSITE" id="PS50102"/>
    </source>
</evidence>
<protein>
    <recommendedName>
        <fullName evidence="9">RNA-dependent RNA polymerase</fullName>
        <ecNumber evidence="9">2.7.7.48</ecNumber>
    </recommendedName>
</protein>
<reference evidence="11 12" key="1">
    <citation type="journal article" date="2013" name="BMC Genomics">
        <title>The miniature genome of a carnivorous plant Genlisea aurea contains a low number of genes and short non-coding sequences.</title>
        <authorList>
            <person name="Leushkin E.V."/>
            <person name="Sutormin R.A."/>
            <person name="Nabieva E.R."/>
            <person name="Penin A.A."/>
            <person name="Kondrashov A.S."/>
            <person name="Logacheva M.D."/>
        </authorList>
    </citation>
    <scope>NUCLEOTIDE SEQUENCE [LARGE SCALE GENOMIC DNA]</scope>
</reference>
<dbReference type="Pfam" id="PF26250">
    <property type="entry name" value="RRM_RdRP1_2"/>
    <property type="match status" value="1"/>
</dbReference>
<dbReference type="InterPro" id="IPR035979">
    <property type="entry name" value="RBD_domain_sf"/>
</dbReference>
<dbReference type="PANTHER" id="PTHR23079:SF1">
    <property type="entry name" value="RNA-DEPENDENT RNA POLYMERASE 1"/>
    <property type="match status" value="1"/>
</dbReference>
<dbReference type="AlphaFoldDB" id="S8CSK9"/>
<keyword evidence="3 9" id="KW-0808">Transferase</keyword>
<dbReference type="Gene3D" id="3.30.70.330">
    <property type="match status" value="1"/>
</dbReference>
<dbReference type="EMBL" id="AUSU01001737">
    <property type="protein sequence ID" value="EPS70289.1"/>
    <property type="molecule type" value="Genomic_DNA"/>
</dbReference>
<dbReference type="Pfam" id="PF05183">
    <property type="entry name" value="RdRP"/>
    <property type="match status" value="1"/>
</dbReference>
<dbReference type="PANTHER" id="PTHR23079">
    <property type="entry name" value="RNA-DEPENDENT RNA POLYMERASE"/>
    <property type="match status" value="1"/>
</dbReference>
<comment type="similarity">
    <text evidence="1 9">Belongs to the RdRP family.</text>
</comment>
<dbReference type="GO" id="GO:0030422">
    <property type="term" value="P:siRNA processing"/>
    <property type="evidence" value="ECO:0007669"/>
    <property type="project" value="TreeGrafter"/>
</dbReference>
<dbReference type="EC" id="2.7.7.48" evidence="9"/>
<dbReference type="GO" id="GO:0031380">
    <property type="term" value="C:nuclear RNA-directed RNA polymerase complex"/>
    <property type="evidence" value="ECO:0007669"/>
    <property type="project" value="TreeGrafter"/>
</dbReference>
<dbReference type="InterPro" id="IPR058763">
    <property type="entry name" value="RRM_RDR1/2-like"/>
</dbReference>
<keyword evidence="12" id="KW-1185">Reference proteome</keyword>
<accession>S8CSK9</accession>
<dbReference type="Pfam" id="PF26252">
    <property type="entry name" value="RdRP_helical"/>
    <property type="match status" value="1"/>
</dbReference>
<dbReference type="InterPro" id="IPR007855">
    <property type="entry name" value="RDRP"/>
</dbReference>
<keyword evidence="5 8" id="KW-0694">RNA-binding</keyword>
<feature type="domain" description="RRM" evidence="10">
    <location>
        <begin position="3"/>
        <end position="82"/>
    </location>
</feature>